<dbReference type="InterPro" id="IPR013824">
    <property type="entry name" value="Topo_IA_cen_sub1"/>
</dbReference>
<evidence type="ECO:0000259" key="13">
    <source>
        <dbReference type="PROSITE" id="PS52039"/>
    </source>
</evidence>
<dbReference type="Gene3D" id="1.10.460.10">
    <property type="entry name" value="Topoisomerase I, domain 2"/>
    <property type="match status" value="1"/>
</dbReference>
<evidence type="ECO:0000256" key="8">
    <source>
        <dbReference type="ARBA" id="ARBA00030003"/>
    </source>
</evidence>
<dbReference type="InterPro" id="IPR003602">
    <property type="entry name" value="Topo_IA_DNA-bd_dom"/>
</dbReference>
<dbReference type="PaxDb" id="411470-RUMGNA_00749"/>
<keyword evidence="4" id="KW-0479">Metal-binding</keyword>
<evidence type="ECO:0000256" key="9">
    <source>
        <dbReference type="ARBA" id="ARBA00031985"/>
    </source>
</evidence>
<dbReference type="PROSITE" id="PS52039">
    <property type="entry name" value="TOPO_IA_2"/>
    <property type="match status" value="1"/>
</dbReference>
<reference evidence="14 15" key="1">
    <citation type="submission" date="2007-04" db="EMBL/GenBank/DDBJ databases">
        <authorList>
            <person name="Fulton L."/>
            <person name="Clifton S."/>
            <person name="Fulton B."/>
            <person name="Xu J."/>
            <person name="Minx P."/>
            <person name="Pepin K.H."/>
            <person name="Johnson M."/>
            <person name="Thiruvilangam P."/>
            <person name="Bhonagiri V."/>
            <person name="Nash W.E."/>
            <person name="Mardis E.R."/>
            <person name="Wilson R.K."/>
        </authorList>
    </citation>
    <scope>NUCLEOTIDE SEQUENCE [LARGE SCALE GENOMIC DNA]</scope>
    <source>
        <strain evidence="14 15">ATCC 29149</strain>
    </source>
</reference>
<dbReference type="NCBIfam" id="NF005829">
    <property type="entry name" value="PRK07726.1"/>
    <property type="match status" value="1"/>
</dbReference>
<dbReference type="AlphaFoldDB" id="A7AZM6"/>
<keyword evidence="7 14" id="KW-0413">Isomerase</keyword>
<dbReference type="PROSITE" id="PS50880">
    <property type="entry name" value="TOPRIM"/>
    <property type="match status" value="1"/>
</dbReference>
<reference evidence="14 15" key="2">
    <citation type="submission" date="2007-06" db="EMBL/GenBank/DDBJ databases">
        <title>Draft genome sequence of Ruminococcus gnavus (ATCC 29149).</title>
        <authorList>
            <person name="Sudarsanam P."/>
            <person name="Ley R."/>
            <person name="Guruge J."/>
            <person name="Turnbaugh P.J."/>
            <person name="Mahowald M."/>
            <person name="Liep D."/>
            <person name="Gordon J."/>
        </authorList>
    </citation>
    <scope>NUCLEOTIDE SEQUENCE [LARGE SCALE GENOMIC DNA]</scope>
    <source>
        <strain evidence="14 15">ATCC 29149</strain>
    </source>
</reference>
<dbReference type="SMART" id="SM00437">
    <property type="entry name" value="TOP1Ac"/>
    <property type="match status" value="1"/>
</dbReference>
<evidence type="ECO:0000259" key="12">
    <source>
        <dbReference type="PROSITE" id="PS50880"/>
    </source>
</evidence>
<dbReference type="Gene3D" id="2.70.20.10">
    <property type="entry name" value="Topoisomerase I, domain 3"/>
    <property type="match status" value="1"/>
</dbReference>
<dbReference type="SMART" id="SM00436">
    <property type="entry name" value="TOP1Bc"/>
    <property type="match status" value="1"/>
</dbReference>
<evidence type="ECO:0000313" key="14">
    <source>
        <dbReference type="EMBL" id="EDN78887.1"/>
    </source>
</evidence>
<dbReference type="EMBL" id="AAYG02000006">
    <property type="protein sequence ID" value="EDN78887.1"/>
    <property type="molecule type" value="Genomic_DNA"/>
</dbReference>
<dbReference type="GO" id="GO:0003677">
    <property type="term" value="F:DNA binding"/>
    <property type="evidence" value="ECO:0007669"/>
    <property type="project" value="UniProtKB-KW"/>
</dbReference>
<dbReference type="Gene3D" id="1.10.290.10">
    <property type="entry name" value="Topoisomerase I, domain 4"/>
    <property type="match status" value="1"/>
</dbReference>
<dbReference type="GO" id="GO:0006281">
    <property type="term" value="P:DNA repair"/>
    <property type="evidence" value="ECO:0007669"/>
    <property type="project" value="TreeGrafter"/>
</dbReference>
<dbReference type="Pfam" id="PF01131">
    <property type="entry name" value="Topoisom_bac"/>
    <property type="match status" value="1"/>
</dbReference>
<evidence type="ECO:0000256" key="7">
    <source>
        <dbReference type="ARBA" id="ARBA00023235"/>
    </source>
</evidence>
<gene>
    <name evidence="14" type="ORF">RUMGNA_00749</name>
</gene>
<dbReference type="GO" id="GO:0006265">
    <property type="term" value="P:DNA topological change"/>
    <property type="evidence" value="ECO:0007669"/>
    <property type="project" value="InterPro"/>
</dbReference>
<evidence type="ECO:0000256" key="6">
    <source>
        <dbReference type="ARBA" id="ARBA00023125"/>
    </source>
</evidence>
<dbReference type="InterPro" id="IPR005738">
    <property type="entry name" value="TopoIII"/>
</dbReference>
<sequence length="704" mass="77719">MKMMGYKLVIAEKPSVAQSLAAVIGATVRKDGYLEGNGWRVSWCVGHLAGLADADSYDPKYAKWRYDDLPILPEHWQMVVGKDKKKQFDILKKLMNAPDVTEVVNACDAGREGELIFRSVYELAGCQKPMKRLWISSMEDSAIREGFANLRPGADYDGLRDAALCRAKADWLVGINATRLFSVLYHRTLNIGRVMSPTLALIVQREAEIDTFKPVPFYTVALELASLTVSGERMADKTAAEQLKEACQGAAVTIKKVECKEKSEKPPALYDLTTLQRDANRLLGFTAQQTLDYLQSLYEKKLCTYPRTDSRYLTGDMADSLPVLVNLVANAMPFRKGIAITCDSQTVINDKKVTDHHAVIPTRNLKDADLSALPAGEKAVLELVALRLLCAVAQPHIYSETVVIAACAGGEFTAKGKTVKHPGWKALEDAYRAKMKDAEPKKEGAEKALPELTEGQTLSVAAAIIKEGKSSPPQHFTEDTLLSAMETAGKEDMPEDAERKGLGTPATRAGILEKLVSAGFLERKKSRKTVQLLPSHDAVSLITVLPEQLQSPLLTAEWEYRLGEIERGQLAPEEFLDGISAMLKDLVGTYQVIKGTEYLFTPPREVVGKCPRCGGEVAELQKGFFCQNDSCKFAIWKNNKWWAAKKKQPTKAVVSALLKDGRVRVTGLYSEKIGKTYDATVVLEDDGQYANFKLEFDQRKGGSR</sequence>
<dbReference type="NCBIfam" id="TIGR01056">
    <property type="entry name" value="topB"/>
    <property type="match status" value="1"/>
</dbReference>
<dbReference type="PANTHER" id="PTHR11390">
    <property type="entry name" value="PROKARYOTIC DNA TOPOISOMERASE"/>
    <property type="match status" value="1"/>
</dbReference>
<evidence type="ECO:0000256" key="11">
    <source>
        <dbReference type="ARBA" id="ARBA00032877"/>
    </source>
</evidence>
<dbReference type="SMART" id="SM00493">
    <property type="entry name" value="TOPRIM"/>
    <property type="match status" value="1"/>
</dbReference>
<protein>
    <recommendedName>
        <fullName evidence="3">DNA topoisomerase</fullName>
        <ecNumber evidence="3">5.6.2.1</ecNumber>
    </recommendedName>
    <alternativeName>
        <fullName evidence="11">Omega-protein</fullName>
    </alternativeName>
    <alternativeName>
        <fullName evidence="10">Relaxing enzyme</fullName>
    </alternativeName>
    <alternativeName>
        <fullName evidence="8">Swivelase</fullName>
    </alternativeName>
    <alternativeName>
        <fullName evidence="9">Untwisting enzyme</fullName>
    </alternativeName>
</protein>
<dbReference type="PRINTS" id="PR00417">
    <property type="entry name" value="PRTPISMRASEI"/>
</dbReference>
<dbReference type="GO" id="GO:0043597">
    <property type="term" value="C:cytoplasmic replication fork"/>
    <property type="evidence" value="ECO:0007669"/>
    <property type="project" value="TreeGrafter"/>
</dbReference>
<dbReference type="Proteomes" id="UP000004410">
    <property type="component" value="Unassembled WGS sequence"/>
</dbReference>
<dbReference type="Pfam" id="PF01751">
    <property type="entry name" value="Toprim"/>
    <property type="match status" value="1"/>
</dbReference>
<keyword evidence="5" id="KW-0799">Topoisomerase</keyword>
<dbReference type="InterPro" id="IPR013497">
    <property type="entry name" value="Topo_IA_cen"/>
</dbReference>
<dbReference type="PANTHER" id="PTHR11390:SF21">
    <property type="entry name" value="DNA TOPOISOMERASE 3-ALPHA"/>
    <property type="match status" value="1"/>
</dbReference>
<proteinExistence type="inferred from homology"/>
<evidence type="ECO:0000313" key="15">
    <source>
        <dbReference type="Proteomes" id="UP000004410"/>
    </source>
</evidence>
<keyword evidence="6" id="KW-0238">DNA-binding</keyword>
<evidence type="ECO:0000256" key="3">
    <source>
        <dbReference type="ARBA" id="ARBA00012891"/>
    </source>
</evidence>
<dbReference type="SUPFAM" id="SSF56712">
    <property type="entry name" value="Prokaryotic type I DNA topoisomerase"/>
    <property type="match status" value="1"/>
</dbReference>
<evidence type="ECO:0000256" key="5">
    <source>
        <dbReference type="ARBA" id="ARBA00023029"/>
    </source>
</evidence>
<dbReference type="InterPro" id="IPR013825">
    <property type="entry name" value="Topo_IA_cen_sub2"/>
</dbReference>
<dbReference type="InterPro" id="IPR000380">
    <property type="entry name" value="Topo_IA"/>
</dbReference>
<name>A7AZM6_MEDG7</name>
<dbReference type="Gene3D" id="3.40.50.140">
    <property type="match status" value="1"/>
</dbReference>
<dbReference type="GO" id="GO:0046872">
    <property type="term" value="F:metal ion binding"/>
    <property type="evidence" value="ECO:0007669"/>
    <property type="project" value="UniProtKB-KW"/>
</dbReference>
<comment type="catalytic activity">
    <reaction evidence="1">
        <text>ATP-independent breakage of single-stranded DNA, followed by passage and rejoining.</text>
        <dbReference type="EC" id="5.6.2.1"/>
    </reaction>
</comment>
<evidence type="ECO:0000256" key="2">
    <source>
        <dbReference type="ARBA" id="ARBA00009446"/>
    </source>
</evidence>
<dbReference type="eggNOG" id="COG0550">
    <property type="taxonomic scope" value="Bacteria"/>
</dbReference>
<dbReference type="GO" id="GO:0006310">
    <property type="term" value="P:DNA recombination"/>
    <property type="evidence" value="ECO:0007669"/>
    <property type="project" value="TreeGrafter"/>
</dbReference>
<dbReference type="CDD" id="cd03362">
    <property type="entry name" value="TOPRIM_TopoIA_TopoIII"/>
    <property type="match status" value="1"/>
</dbReference>
<evidence type="ECO:0000256" key="1">
    <source>
        <dbReference type="ARBA" id="ARBA00000213"/>
    </source>
</evidence>
<comment type="caution">
    <text evidence="14">The sequence shown here is derived from an EMBL/GenBank/DDBJ whole genome shotgun (WGS) entry which is preliminary data.</text>
</comment>
<feature type="domain" description="Toprim" evidence="12">
    <location>
        <begin position="6"/>
        <end position="139"/>
    </location>
</feature>
<dbReference type="EC" id="5.6.2.1" evidence="3"/>
<feature type="domain" description="Topo IA-type catalytic" evidence="13">
    <location>
        <begin position="156"/>
        <end position="587"/>
    </location>
</feature>
<dbReference type="InterPro" id="IPR006171">
    <property type="entry name" value="TOPRIM_dom"/>
</dbReference>
<dbReference type="GO" id="GO:0003917">
    <property type="term" value="F:DNA topoisomerase type I (single strand cut, ATP-independent) activity"/>
    <property type="evidence" value="ECO:0007669"/>
    <property type="project" value="UniProtKB-EC"/>
</dbReference>
<dbReference type="CDD" id="cd00186">
    <property type="entry name" value="TOP1Ac"/>
    <property type="match status" value="1"/>
</dbReference>
<evidence type="ECO:0000256" key="4">
    <source>
        <dbReference type="ARBA" id="ARBA00022723"/>
    </source>
</evidence>
<dbReference type="InterPro" id="IPR003601">
    <property type="entry name" value="Topo_IA_2"/>
</dbReference>
<dbReference type="InterPro" id="IPR023405">
    <property type="entry name" value="Topo_IA_core_domain"/>
</dbReference>
<comment type="similarity">
    <text evidence="2">Belongs to the type IA topoisomerase family.</text>
</comment>
<accession>A7AZM6</accession>
<dbReference type="InterPro" id="IPR034144">
    <property type="entry name" value="TOPRIM_TopoIII"/>
</dbReference>
<evidence type="ECO:0000256" key="10">
    <source>
        <dbReference type="ARBA" id="ARBA00032235"/>
    </source>
</evidence>
<organism evidence="14 15">
    <name type="scientific">Mediterraneibacter gnavus (strain ATCC 29149 / DSM 114966 / JCM 6515 / VPI C7-9)</name>
    <name type="common">Ruminococcus gnavus</name>
    <dbReference type="NCBI Taxonomy" id="411470"/>
    <lineage>
        <taxon>Bacteria</taxon>
        <taxon>Bacillati</taxon>
        <taxon>Bacillota</taxon>
        <taxon>Clostridia</taxon>
        <taxon>Lachnospirales</taxon>
        <taxon>Lachnospiraceae</taxon>
        <taxon>Mediterraneibacter</taxon>
    </lineage>
</organism>
<dbReference type="InterPro" id="IPR013826">
    <property type="entry name" value="Topo_IA_cen_sub3"/>
</dbReference>